<comment type="function">
    <text evidence="7">Functions as actin-binding component of the Arp2/3 complex which is involved in regulation of actin polymerization and together with an activating nucleation-promoting factor (NPF) mediates the formation of branched actin networks.</text>
</comment>
<gene>
    <name evidence="8" type="ORF">E5288_WYG007982</name>
</gene>
<dbReference type="GO" id="GO:0051015">
    <property type="term" value="F:actin filament binding"/>
    <property type="evidence" value="ECO:0007669"/>
    <property type="project" value="TreeGrafter"/>
</dbReference>
<comment type="subcellular location">
    <subcellularLocation>
        <location evidence="1 7">Cytoplasm</location>
        <location evidence="1 7">Cytoskeleton</location>
    </subcellularLocation>
</comment>
<dbReference type="Pfam" id="PF04045">
    <property type="entry name" value="P34-Arc"/>
    <property type="match status" value="1"/>
</dbReference>
<evidence type="ECO:0000256" key="2">
    <source>
        <dbReference type="ARBA" id="ARBA00007192"/>
    </source>
</evidence>
<dbReference type="GO" id="GO:0005200">
    <property type="term" value="F:structural constituent of cytoskeleton"/>
    <property type="evidence" value="ECO:0007669"/>
    <property type="project" value="TreeGrafter"/>
</dbReference>
<evidence type="ECO:0000256" key="7">
    <source>
        <dbReference type="RuleBase" id="RU364015"/>
    </source>
</evidence>
<keyword evidence="4 7" id="KW-0009">Actin-binding</keyword>
<comment type="function">
    <text evidence="6">Actin-binding component of the Arp2/3 complex, a multiprotein complex that mediates actin polymerization upon stimulation by nucleation-promoting factor (NPF). The Arp2/3 complex mediates the formation of branched actin networks in the cytoplasm, providing the force for cell motility. Seems to contact the mother actin filament. In addition to its role in the cytoplasmic cytoskeleton, the Arp2/3 complex also promotes actin polymerization in the nucleus, thereby regulating gene transcription and repair of damaged DNA. The Arp2/3 complex promotes homologous recombination (HR) repair in response to DNA damage by promoting nuclear actin polymerization, leading to drive motility of double-strand breaks (DSBs).</text>
</comment>
<evidence type="ECO:0000256" key="1">
    <source>
        <dbReference type="ARBA" id="ARBA00004245"/>
    </source>
</evidence>
<proteinExistence type="inferred from homology"/>
<evidence type="ECO:0000256" key="5">
    <source>
        <dbReference type="ARBA" id="ARBA00023212"/>
    </source>
</evidence>
<dbReference type="Proteomes" id="UP000322234">
    <property type="component" value="Unassembled WGS sequence"/>
</dbReference>
<comment type="subunit">
    <text evidence="7">Component of the Arp2/3 complex composed of ARP2, ARP3, ARPC1B/p41-ARC, ARPC2/p34-ARC, ARPC3/p21-ARC, ARPC4/p20-ARC and ARPC5/p16-ARC. Interacts with SHANK3; the interaction probably mediates the association of SHANK3 with the Arp2/3 complex.</text>
</comment>
<evidence type="ECO:0000256" key="4">
    <source>
        <dbReference type="ARBA" id="ARBA00023203"/>
    </source>
</evidence>
<dbReference type="GO" id="GO:0030041">
    <property type="term" value="P:actin filament polymerization"/>
    <property type="evidence" value="ECO:0007669"/>
    <property type="project" value="InterPro"/>
</dbReference>
<reference evidence="8" key="1">
    <citation type="submission" date="2019-10" db="EMBL/GenBank/DDBJ databases">
        <title>The sequence and de novo assembly of the wild yak genome.</title>
        <authorList>
            <person name="Liu Y."/>
        </authorList>
    </citation>
    <scope>NUCLEOTIDE SEQUENCE [LARGE SCALE GENOMIC DNA]</scope>
    <source>
        <strain evidence="8">WY2019</strain>
    </source>
</reference>
<dbReference type="Gene3D" id="3.30.1460.20">
    <property type="match status" value="1"/>
</dbReference>
<name>A0A6B0R0R1_9CETA</name>
<protein>
    <recommendedName>
        <fullName evidence="7">Arp2/3 complex 34 kDa subunit</fullName>
    </recommendedName>
</protein>
<dbReference type="InterPro" id="IPR034666">
    <property type="entry name" value="ARPC2/4"/>
</dbReference>
<evidence type="ECO:0000256" key="6">
    <source>
        <dbReference type="ARBA" id="ARBA00045903"/>
    </source>
</evidence>
<evidence type="ECO:0000313" key="9">
    <source>
        <dbReference type="Proteomes" id="UP000322234"/>
    </source>
</evidence>
<dbReference type="GO" id="GO:0034314">
    <property type="term" value="P:Arp2/3 complex-mediated actin nucleation"/>
    <property type="evidence" value="ECO:0007669"/>
    <property type="project" value="InterPro"/>
</dbReference>
<evidence type="ECO:0000256" key="3">
    <source>
        <dbReference type="ARBA" id="ARBA00022490"/>
    </source>
</evidence>
<keyword evidence="9" id="KW-1185">Reference proteome</keyword>
<dbReference type="PANTHER" id="PTHR12058">
    <property type="entry name" value="ARP2/3 COMPLEX 34 KDA SUBUNIT"/>
    <property type="match status" value="1"/>
</dbReference>
<dbReference type="GO" id="GO:0005885">
    <property type="term" value="C:Arp2/3 protein complex"/>
    <property type="evidence" value="ECO:0007669"/>
    <property type="project" value="InterPro"/>
</dbReference>
<keyword evidence="3 7" id="KW-0963">Cytoplasm</keyword>
<dbReference type="EMBL" id="VBQZ03000011">
    <property type="protein sequence ID" value="MXQ82136.1"/>
    <property type="molecule type" value="Genomic_DNA"/>
</dbReference>
<comment type="caution">
    <text evidence="8">The sequence shown here is derived from an EMBL/GenBank/DDBJ whole genome shotgun (WGS) entry which is preliminary data.</text>
</comment>
<comment type="similarity">
    <text evidence="2 7">Belongs to the ARPC2 family.</text>
</comment>
<accession>A0A6B0R0R1</accession>
<dbReference type="InterPro" id="IPR007188">
    <property type="entry name" value="ARPC2"/>
</dbReference>
<organism evidence="8 9">
    <name type="scientific">Bos mutus</name>
    <name type="common">wild yak</name>
    <dbReference type="NCBI Taxonomy" id="72004"/>
    <lineage>
        <taxon>Eukaryota</taxon>
        <taxon>Metazoa</taxon>
        <taxon>Chordata</taxon>
        <taxon>Craniata</taxon>
        <taxon>Vertebrata</taxon>
        <taxon>Euteleostomi</taxon>
        <taxon>Mammalia</taxon>
        <taxon>Eutheria</taxon>
        <taxon>Laurasiatheria</taxon>
        <taxon>Artiodactyla</taxon>
        <taxon>Ruminantia</taxon>
        <taxon>Pecora</taxon>
        <taxon>Bovidae</taxon>
        <taxon>Bovinae</taxon>
        <taxon>Bos</taxon>
    </lineage>
</organism>
<keyword evidence="5 7" id="KW-0206">Cytoskeleton</keyword>
<sequence length="115" mass="12876">MTDDVVIGKVFMQGRASHTAQQVLFSHTGEPPLELKDPEVAVGHNISYITFVLLPCQSNASAQDNTINLIHTFPDYLHYHIKCSKPYIHTLCSVCETSDFLKELNCACPDAKKRK</sequence>
<dbReference type="PANTHER" id="PTHR12058:SF0">
    <property type="entry name" value="ACTIN-RELATED PROTEIN 2_3 COMPLEX SUBUNIT 2"/>
    <property type="match status" value="1"/>
</dbReference>
<dbReference type="SUPFAM" id="SSF69645">
    <property type="entry name" value="Arp2/3 complex subunits"/>
    <property type="match status" value="1"/>
</dbReference>
<evidence type="ECO:0000313" key="8">
    <source>
        <dbReference type="EMBL" id="MXQ82136.1"/>
    </source>
</evidence>
<dbReference type="AlphaFoldDB" id="A0A6B0R0R1"/>